<reference evidence="1" key="1">
    <citation type="journal article" date="2021" name="Nat. Commun.">
        <title>Genetic determinants of endophytism in the Arabidopsis root mycobiome.</title>
        <authorList>
            <person name="Mesny F."/>
            <person name="Miyauchi S."/>
            <person name="Thiergart T."/>
            <person name="Pickel B."/>
            <person name="Atanasova L."/>
            <person name="Karlsson M."/>
            <person name="Huettel B."/>
            <person name="Barry K.W."/>
            <person name="Haridas S."/>
            <person name="Chen C."/>
            <person name="Bauer D."/>
            <person name="Andreopoulos W."/>
            <person name="Pangilinan J."/>
            <person name="LaButti K."/>
            <person name="Riley R."/>
            <person name="Lipzen A."/>
            <person name="Clum A."/>
            <person name="Drula E."/>
            <person name="Henrissat B."/>
            <person name="Kohler A."/>
            <person name="Grigoriev I.V."/>
            <person name="Martin F.M."/>
            <person name="Hacquard S."/>
        </authorList>
    </citation>
    <scope>NUCLEOTIDE SEQUENCE</scope>
    <source>
        <strain evidence="1">MPI-CAGE-CH-0243</strain>
    </source>
</reference>
<proteinExistence type="predicted"/>
<dbReference type="EMBL" id="JAGMWT010000007">
    <property type="protein sequence ID" value="KAH7125413.1"/>
    <property type="molecule type" value="Genomic_DNA"/>
</dbReference>
<sequence length="71" mass="7895">MHSCCVRLLCLGFQLSRDTSSLIPYTPDLTTLLTTGFCLSKHSFTGPVKRYNSLLFSTYKEASLITTNSLT</sequence>
<evidence type="ECO:0000313" key="1">
    <source>
        <dbReference type="EMBL" id="KAH7125413.1"/>
    </source>
</evidence>
<comment type="caution">
    <text evidence="1">The sequence shown here is derived from an EMBL/GenBank/DDBJ whole genome shotgun (WGS) entry which is preliminary data.</text>
</comment>
<accession>A0A9P9DU24</accession>
<evidence type="ECO:0000313" key="2">
    <source>
        <dbReference type="Proteomes" id="UP000700596"/>
    </source>
</evidence>
<dbReference type="AlphaFoldDB" id="A0A9P9DU24"/>
<gene>
    <name evidence="1" type="ORF">B0J11DRAFT_528386</name>
</gene>
<organism evidence="1 2">
    <name type="scientific">Dendryphion nanum</name>
    <dbReference type="NCBI Taxonomy" id="256645"/>
    <lineage>
        <taxon>Eukaryota</taxon>
        <taxon>Fungi</taxon>
        <taxon>Dikarya</taxon>
        <taxon>Ascomycota</taxon>
        <taxon>Pezizomycotina</taxon>
        <taxon>Dothideomycetes</taxon>
        <taxon>Pleosporomycetidae</taxon>
        <taxon>Pleosporales</taxon>
        <taxon>Torulaceae</taxon>
        <taxon>Dendryphion</taxon>
    </lineage>
</organism>
<keyword evidence="2" id="KW-1185">Reference proteome</keyword>
<protein>
    <submittedName>
        <fullName evidence="1">Uncharacterized protein</fullName>
    </submittedName>
</protein>
<dbReference type="Proteomes" id="UP000700596">
    <property type="component" value="Unassembled WGS sequence"/>
</dbReference>
<name>A0A9P9DU24_9PLEO</name>